<name>A0A3B3UNS7_9TELE</name>
<protein>
    <submittedName>
        <fullName evidence="1">Uncharacterized protein</fullName>
    </submittedName>
</protein>
<proteinExistence type="predicted"/>
<accession>A0A3B3UNS7</accession>
<dbReference type="Proteomes" id="UP000261500">
    <property type="component" value="Unplaced"/>
</dbReference>
<organism evidence="1 2">
    <name type="scientific">Poecilia latipinna</name>
    <name type="common">sailfin molly</name>
    <dbReference type="NCBI Taxonomy" id="48699"/>
    <lineage>
        <taxon>Eukaryota</taxon>
        <taxon>Metazoa</taxon>
        <taxon>Chordata</taxon>
        <taxon>Craniata</taxon>
        <taxon>Vertebrata</taxon>
        <taxon>Euteleostomi</taxon>
        <taxon>Actinopterygii</taxon>
        <taxon>Neopterygii</taxon>
        <taxon>Teleostei</taxon>
        <taxon>Neoteleostei</taxon>
        <taxon>Acanthomorphata</taxon>
        <taxon>Ovalentaria</taxon>
        <taxon>Atherinomorphae</taxon>
        <taxon>Cyprinodontiformes</taxon>
        <taxon>Poeciliidae</taxon>
        <taxon>Poeciliinae</taxon>
        <taxon>Poecilia</taxon>
    </lineage>
</organism>
<evidence type="ECO:0000313" key="2">
    <source>
        <dbReference type="Proteomes" id="UP000261500"/>
    </source>
</evidence>
<reference evidence="1" key="2">
    <citation type="submission" date="2025-09" db="UniProtKB">
        <authorList>
            <consortium name="Ensembl"/>
        </authorList>
    </citation>
    <scope>IDENTIFICATION</scope>
</reference>
<dbReference type="InterPro" id="IPR036691">
    <property type="entry name" value="Endo/exonu/phosph_ase_sf"/>
</dbReference>
<reference evidence="1" key="1">
    <citation type="submission" date="2025-08" db="UniProtKB">
        <authorList>
            <consortium name="Ensembl"/>
        </authorList>
    </citation>
    <scope>IDENTIFICATION</scope>
</reference>
<dbReference type="AlphaFoldDB" id="A0A3B3UNS7"/>
<keyword evidence="2" id="KW-1185">Reference proteome</keyword>
<dbReference type="Ensembl" id="ENSPLAT00000022832.1">
    <property type="protein sequence ID" value="ENSPLAP00000014493.1"/>
    <property type="gene ID" value="ENSPLAG00000018215.1"/>
</dbReference>
<dbReference type="Gene3D" id="3.60.10.10">
    <property type="entry name" value="Endonuclease/exonuclease/phosphatase"/>
    <property type="match status" value="1"/>
</dbReference>
<evidence type="ECO:0000313" key="1">
    <source>
        <dbReference type="Ensembl" id="ENSPLAP00000014493.1"/>
    </source>
</evidence>
<sequence length="99" mass="11660">LFFSILFDFFAVLLNQIAEWIAQTYLSEVILTALYALSWTGALPKTPSLKTIVEELDLIDIWRRFNPLTESFTFHSLPHSMMTHIDYLFMSNHLNRQTY</sequence>
<dbReference type="SUPFAM" id="SSF56219">
    <property type="entry name" value="DNase I-like"/>
    <property type="match status" value="1"/>
</dbReference>